<sequence length="67" mass="7775">MFARIITVDDIRPAWYLVEAPDHAEVLLELGELELDRGRWAQARIDLVRGHRGMPGYTRRTTLTLRS</sequence>
<evidence type="ECO:0000313" key="1">
    <source>
        <dbReference type="EMBL" id="KIG15167.1"/>
    </source>
</evidence>
<accession>A0A0C2D539</accession>
<proteinExistence type="predicted"/>
<gene>
    <name evidence="1" type="ORF">DB30_05867</name>
</gene>
<dbReference type="AlphaFoldDB" id="A0A0C2D539"/>
<dbReference type="Proteomes" id="UP000031599">
    <property type="component" value="Unassembled WGS sequence"/>
</dbReference>
<comment type="caution">
    <text evidence="1">The sequence shown here is derived from an EMBL/GenBank/DDBJ whole genome shotgun (WGS) entry which is preliminary data.</text>
</comment>
<dbReference type="EMBL" id="JMCC02000059">
    <property type="protein sequence ID" value="KIG15167.1"/>
    <property type="molecule type" value="Genomic_DNA"/>
</dbReference>
<evidence type="ECO:0000313" key="2">
    <source>
        <dbReference type="Proteomes" id="UP000031599"/>
    </source>
</evidence>
<reference evidence="1 2" key="1">
    <citation type="submission" date="2014-12" db="EMBL/GenBank/DDBJ databases">
        <title>Genome assembly of Enhygromyxa salina DSM 15201.</title>
        <authorList>
            <person name="Sharma G."/>
            <person name="Subramanian S."/>
        </authorList>
    </citation>
    <scope>NUCLEOTIDE SEQUENCE [LARGE SCALE GENOMIC DNA]</scope>
    <source>
        <strain evidence="1 2">DSM 15201</strain>
    </source>
</reference>
<organism evidence="1 2">
    <name type="scientific">Enhygromyxa salina</name>
    <dbReference type="NCBI Taxonomy" id="215803"/>
    <lineage>
        <taxon>Bacteria</taxon>
        <taxon>Pseudomonadati</taxon>
        <taxon>Myxococcota</taxon>
        <taxon>Polyangia</taxon>
        <taxon>Nannocystales</taxon>
        <taxon>Nannocystaceae</taxon>
        <taxon>Enhygromyxa</taxon>
    </lineage>
</organism>
<protein>
    <submittedName>
        <fullName evidence="1">Uncharacterized protein</fullName>
    </submittedName>
</protein>
<name>A0A0C2D539_9BACT</name>